<evidence type="ECO:0000256" key="1">
    <source>
        <dbReference type="SAM" id="Coils"/>
    </source>
</evidence>
<proteinExistence type="predicted"/>
<keyword evidence="1" id="KW-0175">Coiled coil</keyword>
<evidence type="ECO:0000313" key="3">
    <source>
        <dbReference type="Proteomes" id="UP000187209"/>
    </source>
</evidence>
<dbReference type="EMBL" id="MPUH01000024">
    <property type="protein sequence ID" value="OMJ94587.1"/>
    <property type="molecule type" value="Genomic_DNA"/>
</dbReference>
<keyword evidence="3" id="KW-1185">Reference proteome</keyword>
<name>A0A1R2CZZ8_9CILI</name>
<feature type="coiled-coil region" evidence="1">
    <location>
        <begin position="192"/>
        <end position="226"/>
    </location>
</feature>
<gene>
    <name evidence="2" type="ORF">SteCoe_2235</name>
</gene>
<sequence length="308" mass="35813">MSKAKKVPIKKSFDSQGSNLVSLSFINPQSPIPGCSQITDKQELYSESPYAQKLTKARSTSILKNTSFYHASGQISPPLNQKFNLNLKNKININTSLVKVKDQNERHIKIKKKTVLAERKSVENQMHLIEIKTEDIITQHKENGISNELMNKYRQILEEIILKDKVFGGLIAKIKVAYEDWINLNSISISENEKLKEDIQEYIRKFAEKTEEIRQLHKKIQKFSRENVNLGRALEQRDEDCRLLKEHLLKIADINIDEVPTDKGSWKVLIAENRTYSELCNRLKKKNKSLQSQEKKLMNILWILKEKK</sequence>
<evidence type="ECO:0008006" key="4">
    <source>
        <dbReference type="Google" id="ProtNLM"/>
    </source>
</evidence>
<dbReference type="Proteomes" id="UP000187209">
    <property type="component" value="Unassembled WGS sequence"/>
</dbReference>
<organism evidence="2 3">
    <name type="scientific">Stentor coeruleus</name>
    <dbReference type="NCBI Taxonomy" id="5963"/>
    <lineage>
        <taxon>Eukaryota</taxon>
        <taxon>Sar</taxon>
        <taxon>Alveolata</taxon>
        <taxon>Ciliophora</taxon>
        <taxon>Postciliodesmatophora</taxon>
        <taxon>Heterotrichea</taxon>
        <taxon>Heterotrichida</taxon>
        <taxon>Stentoridae</taxon>
        <taxon>Stentor</taxon>
    </lineage>
</organism>
<dbReference type="AlphaFoldDB" id="A0A1R2CZZ8"/>
<comment type="caution">
    <text evidence="2">The sequence shown here is derived from an EMBL/GenBank/DDBJ whole genome shotgun (WGS) entry which is preliminary data.</text>
</comment>
<reference evidence="2 3" key="1">
    <citation type="submission" date="2016-11" db="EMBL/GenBank/DDBJ databases">
        <title>The macronuclear genome of Stentor coeruleus: a giant cell with tiny introns.</title>
        <authorList>
            <person name="Slabodnick M."/>
            <person name="Ruby J.G."/>
            <person name="Reiff S.B."/>
            <person name="Swart E.C."/>
            <person name="Gosai S."/>
            <person name="Prabakaran S."/>
            <person name="Witkowska E."/>
            <person name="Larue G.E."/>
            <person name="Fisher S."/>
            <person name="Freeman R.M."/>
            <person name="Gunawardena J."/>
            <person name="Chu W."/>
            <person name="Stover N.A."/>
            <person name="Gregory B.D."/>
            <person name="Nowacki M."/>
            <person name="Derisi J."/>
            <person name="Roy S.W."/>
            <person name="Marshall W.F."/>
            <person name="Sood P."/>
        </authorList>
    </citation>
    <scope>NUCLEOTIDE SEQUENCE [LARGE SCALE GENOMIC DNA]</scope>
    <source>
        <strain evidence="2">WM001</strain>
    </source>
</reference>
<evidence type="ECO:0000313" key="2">
    <source>
        <dbReference type="EMBL" id="OMJ94587.1"/>
    </source>
</evidence>
<protein>
    <recommendedName>
        <fullName evidence="4">Translin-associated factor X-interacting protein 1 N-terminal domain-containing protein</fullName>
    </recommendedName>
</protein>
<accession>A0A1R2CZZ8</accession>
<feature type="coiled-coil region" evidence="1">
    <location>
        <begin position="273"/>
        <end position="300"/>
    </location>
</feature>